<dbReference type="PANTHER" id="PTHR10903">
    <property type="entry name" value="GTPASE, IMAP FAMILY MEMBER-RELATED"/>
    <property type="match status" value="1"/>
</dbReference>
<feature type="domain" description="AIG1-type G" evidence="4">
    <location>
        <begin position="194"/>
        <end position="241"/>
    </location>
</feature>
<gene>
    <name evidence="5" type="ORF">H4Q32_027020</name>
</gene>
<dbReference type="Gene3D" id="3.40.50.300">
    <property type="entry name" value="P-loop containing nucleotide triphosphate hydrolases"/>
    <property type="match status" value="3"/>
</dbReference>
<accession>A0ABQ8L1L1</accession>
<dbReference type="InterPro" id="IPR027417">
    <property type="entry name" value="P-loop_NTPase"/>
</dbReference>
<name>A0ABQ8L1L1_LABRO</name>
<evidence type="ECO:0000313" key="6">
    <source>
        <dbReference type="Proteomes" id="UP000830375"/>
    </source>
</evidence>
<comment type="caution">
    <text evidence="5">The sequence shown here is derived from an EMBL/GenBank/DDBJ whole genome shotgun (WGS) entry which is preliminary data.</text>
</comment>
<evidence type="ECO:0000313" key="5">
    <source>
        <dbReference type="EMBL" id="KAI2644615.1"/>
    </source>
</evidence>
<feature type="domain" description="AIG1-type G" evidence="4">
    <location>
        <begin position="14"/>
        <end position="55"/>
    </location>
</feature>
<dbReference type="EMBL" id="JACTAM010002483">
    <property type="protein sequence ID" value="KAI2644615.1"/>
    <property type="molecule type" value="Genomic_DNA"/>
</dbReference>
<keyword evidence="3" id="KW-0342">GTP-binding</keyword>
<evidence type="ECO:0000256" key="1">
    <source>
        <dbReference type="ARBA" id="ARBA00008535"/>
    </source>
</evidence>
<keyword evidence="2" id="KW-0547">Nucleotide-binding</keyword>
<evidence type="ECO:0000256" key="3">
    <source>
        <dbReference type="ARBA" id="ARBA00023134"/>
    </source>
</evidence>
<evidence type="ECO:0000256" key="2">
    <source>
        <dbReference type="ARBA" id="ARBA00022741"/>
    </source>
</evidence>
<feature type="domain" description="AIG1-type G" evidence="4">
    <location>
        <begin position="77"/>
        <end position="169"/>
    </location>
</feature>
<dbReference type="PANTHER" id="PTHR10903:SF188">
    <property type="entry name" value="GTPASE IMAP FAMILY MEMBER 2-LIKE-RELATED"/>
    <property type="match status" value="1"/>
</dbReference>
<dbReference type="Pfam" id="PF04548">
    <property type="entry name" value="AIG1"/>
    <property type="match status" value="3"/>
</dbReference>
<dbReference type="SUPFAM" id="SSF52540">
    <property type="entry name" value="P-loop containing nucleoside triphosphate hydrolases"/>
    <property type="match status" value="2"/>
</dbReference>
<comment type="similarity">
    <text evidence="1">Belongs to the TRAFAC class TrmE-Era-EngA-EngB-Septin-like GTPase superfamily. AIG1/Toc34/Toc159-like paraseptin GTPase family. IAN subfamily.</text>
</comment>
<protein>
    <submittedName>
        <fullName evidence="5">Immune-associated nucleotide-binding protein 6</fullName>
    </submittedName>
</protein>
<sequence length="255" mass="28916">MSAIISSPVDPMIRILLMGRKGSGKSSSGNTILGERKFTMGGKQVAVINCPDLLDTDLNTEKVEMMKKQLISRCSLVQKYIMILFTYGDELEELDQTIYEYLKHQDNADLQRLVTECGGKFHCFNNRQKNKGQVQELLQKIEKNDSGEWKEIYHETNEKKIEKTRSDWKKLDVGKVPLETPSLAELGLNLQQVQPQTKQCQSETTVSNGKQILVIDTPGLYDTELSEEEVLRMWSLCISLSLPLSFSQMAPPRAV</sequence>
<dbReference type="InterPro" id="IPR045058">
    <property type="entry name" value="GIMA/IAN/Toc"/>
</dbReference>
<proteinExistence type="inferred from homology"/>
<dbReference type="Proteomes" id="UP000830375">
    <property type="component" value="Unassembled WGS sequence"/>
</dbReference>
<evidence type="ECO:0000259" key="4">
    <source>
        <dbReference type="Pfam" id="PF04548"/>
    </source>
</evidence>
<dbReference type="InterPro" id="IPR006703">
    <property type="entry name" value="G_AIG1"/>
</dbReference>
<organism evidence="5 6">
    <name type="scientific">Labeo rohita</name>
    <name type="common">Indian major carp</name>
    <name type="synonym">Cyprinus rohita</name>
    <dbReference type="NCBI Taxonomy" id="84645"/>
    <lineage>
        <taxon>Eukaryota</taxon>
        <taxon>Metazoa</taxon>
        <taxon>Chordata</taxon>
        <taxon>Craniata</taxon>
        <taxon>Vertebrata</taxon>
        <taxon>Euteleostomi</taxon>
        <taxon>Actinopterygii</taxon>
        <taxon>Neopterygii</taxon>
        <taxon>Teleostei</taxon>
        <taxon>Ostariophysi</taxon>
        <taxon>Cypriniformes</taxon>
        <taxon>Cyprinidae</taxon>
        <taxon>Labeoninae</taxon>
        <taxon>Labeonini</taxon>
        <taxon>Labeo</taxon>
    </lineage>
</organism>
<reference evidence="5 6" key="1">
    <citation type="submission" date="2022-01" db="EMBL/GenBank/DDBJ databases">
        <title>A high-quality chromosome-level genome assembly of rohu carp, Labeo rohita.</title>
        <authorList>
            <person name="Arick M.A. II"/>
            <person name="Hsu C.-Y."/>
            <person name="Magbanua Z."/>
            <person name="Pechanova O."/>
            <person name="Grover C."/>
            <person name="Miller E."/>
            <person name="Thrash A."/>
            <person name="Ezzel L."/>
            <person name="Alam S."/>
            <person name="Benzie J."/>
            <person name="Hamilton M."/>
            <person name="Karsi A."/>
            <person name="Lawrence M.L."/>
            <person name="Peterson D.G."/>
        </authorList>
    </citation>
    <scope>NUCLEOTIDE SEQUENCE [LARGE SCALE GENOMIC DNA]</scope>
    <source>
        <strain evidence="6">BAU-BD-2019</strain>
        <tissue evidence="5">Blood</tissue>
    </source>
</reference>
<keyword evidence="6" id="KW-1185">Reference proteome</keyword>